<dbReference type="EMBL" id="JAWXXV010000002">
    <property type="protein sequence ID" value="MDX5986491.1"/>
    <property type="molecule type" value="Genomic_DNA"/>
</dbReference>
<reference evidence="1 2" key="1">
    <citation type="submission" date="2023-11" db="EMBL/GenBank/DDBJ databases">
        <title>MicrobeMod: A computational toolkit for identifying prokaryotic methylation and restriction-modification with nanopore sequencing.</title>
        <authorList>
            <person name="Crits-Christoph A."/>
            <person name="Kang S.C."/>
            <person name="Lee H."/>
            <person name="Ostrov N."/>
        </authorList>
    </citation>
    <scope>NUCLEOTIDE SEQUENCE [LARGE SCALE GENOMIC DNA]</scope>
    <source>
        <strain evidence="1 2">ATCC 14820</strain>
    </source>
</reference>
<name>A0ABU4PQR6_9SPHN</name>
<sequence length="55" mass="6064">MADDIVVTVRVPKKLAQKARQVADSRDETVSQVIRRGLRGYVGRAPKSIKNEDAA</sequence>
<evidence type="ECO:0000313" key="1">
    <source>
        <dbReference type="EMBL" id="MDX5986491.1"/>
    </source>
</evidence>
<accession>A0ABU4PQR6</accession>
<keyword evidence="2" id="KW-1185">Reference proteome</keyword>
<organism evidence="1 2">
    <name type="scientific">Sphingomonas echinoides</name>
    <dbReference type="NCBI Taxonomy" id="59803"/>
    <lineage>
        <taxon>Bacteria</taxon>
        <taxon>Pseudomonadati</taxon>
        <taxon>Pseudomonadota</taxon>
        <taxon>Alphaproteobacteria</taxon>
        <taxon>Sphingomonadales</taxon>
        <taxon>Sphingomonadaceae</taxon>
        <taxon>Sphingomonas</taxon>
    </lineage>
</organism>
<dbReference type="Proteomes" id="UP001279660">
    <property type="component" value="Unassembled WGS sequence"/>
</dbReference>
<protein>
    <recommendedName>
        <fullName evidence="3">Ribbon-helix-helix protein CopG domain-containing protein</fullName>
    </recommendedName>
</protein>
<comment type="caution">
    <text evidence="1">The sequence shown here is derived from an EMBL/GenBank/DDBJ whole genome shotgun (WGS) entry which is preliminary data.</text>
</comment>
<gene>
    <name evidence="1" type="ORF">SIL82_19715</name>
</gene>
<dbReference type="RefSeq" id="WP_154651464.1">
    <property type="nucleotide sequence ID" value="NZ_JAWXXV010000002.1"/>
</dbReference>
<evidence type="ECO:0000313" key="2">
    <source>
        <dbReference type="Proteomes" id="UP001279660"/>
    </source>
</evidence>
<proteinExistence type="predicted"/>
<evidence type="ECO:0008006" key="3">
    <source>
        <dbReference type="Google" id="ProtNLM"/>
    </source>
</evidence>